<dbReference type="InterPro" id="IPR008258">
    <property type="entry name" value="Transglycosylase_SLT_dom_1"/>
</dbReference>
<comment type="caution">
    <text evidence="5">The sequence shown here is derived from an EMBL/GenBank/DDBJ whole genome shotgun (WGS) entry which is preliminary data.</text>
</comment>
<dbReference type="Pfam" id="PF01464">
    <property type="entry name" value="SLT"/>
    <property type="match status" value="1"/>
</dbReference>
<dbReference type="RefSeq" id="WP_109809721.1">
    <property type="nucleotide sequence ID" value="NZ_QGKU01000002.1"/>
</dbReference>
<organism evidence="5 6">
    <name type="scientific">Meridianimarinicoccus roseus</name>
    <dbReference type="NCBI Taxonomy" id="2072018"/>
    <lineage>
        <taxon>Bacteria</taxon>
        <taxon>Pseudomonadati</taxon>
        <taxon>Pseudomonadota</taxon>
        <taxon>Alphaproteobacteria</taxon>
        <taxon>Rhodobacterales</taxon>
        <taxon>Paracoccaceae</taxon>
        <taxon>Meridianimarinicoccus</taxon>
    </lineage>
</organism>
<accession>A0A2V2LIB6</accession>
<reference evidence="5 6" key="1">
    <citation type="submission" date="2018-05" db="EMBL/GenBank/DDBJ databases">
        <title>Rhodobacteraceae gen. nov., sp. nov. isolated from sea water.</title>
        <authorList>
            <person name="Ren Y."/>
        </authorList>
    </citation>
    <scope>NUCLEOTIDE SEQUENCE [LARGE SCALE GENOMIC DNA]</scope>
    <source>
        <strain evidence="5 6">TG-679</strain>
    </source>
</reference>
<sequence>MRKLIGIGALAVLAWGTALADTATVSSKARSAIFSKQVDVLDRRAASQYEYSSRLVPQTDFPAGLALPRAGSAQYRGIYLPIAQELARKHRIPQALFVRLVQQESNWNPLAISHKGAIGLAQLMPGTAKYLRVDPYDPRQNLEGGARYLREQYDTFGSWQLALAAYNAGPGAVREHGGVPPYRETQNYVRKVLGFPG</sequence>
<evidence type="ECO:0000256" key="3">
    <source>
        <dbReference type="SAM" id="SignalP"/>
    </source>
</evidence>
<gene>
    <name evidence="5" type="ORF">DKT77_00185</name>
</gene>
<evidence type="ECO:0000313" key="5">
    <source>
        <dbReference type="EMBL" id="PWR04662.1"/>
    </source>
</evidence>
<proteinExistence type="inferred from homology"/>
<keyword evidence="3" id="KW-0732">Signal</keyword>
<dbReference type="InterPro" id="IPR023346">
    <property type="entry name" value="Lysozyme-like_dom_sf"/>
</dbReference>
<dbReference type="PANTHER" id="PTHR37423">
    <property type="entry name" value="SOLUBLE LYTIC MUREIN TRANSGLYCOSYLASE-RELATED"/>
    <property type="match status" value="1"/>
</dbReference>
<dbReference type="AlphaFoldDB" id="A0A2V2LIB6"/>
<comment type="similarity">
    <text evidence="1">Belongs to the transglycosylase Slt family.</text>
</comment>
<dbReference type="OrthoDB" id="9815002at2"/>
<evidence type="ECO:0000256" key="2">
    <source>
        <dbReference type="ARBA" id="ARBA00009387"/>
    </source>
</evidence>
<dbReference type="CDD" id="cd00254">
    <property type="entry name" value="LT-like"/>
    <property type="match status" value="1"/>
</dbReference>
<name>A0A2V2LIB6_9RHOB</name>
<feature type="signal peptide" evidence="3">
    <location>
        <begin position="1"/>
        <end position="20"/>
    </location>
</feature>
<keyword evidence="6" id="KW-1185">Reference proteome</keyword>
<feature type="domain" description="Transglycosylase SLT" evidence="4">
    <location>
        <begin position="83"/>
        <end position="183"/>
    </location>
</feature>
<feature type="chain" id="PRO_5015835985" evidence="3">
    <location>
        <begin position="21"/>
        <end position="197"/>
    </location>
</feature>
<comment type="similarity">
    <text evidence="2">Belongs to the virb1 family.</text>
</comment>
<dbReference type="SUPFAM" id="SSF53955">
    <property type="entry name" value="Lysozyme-like"/>
    <property type="match status" value="1"/>
</dbReference>
<dbReference type="Gene3D" id="1.10.530.10">
    <property type="match status" value="1"/>
</dbReference>
<dbReference type="Proteomes" id="UP000245680">
    <property type="component" value="Unassembled WGS sequence"/>
</dbReference>
<evidence type="ECO:0000256" key="1">
    <source>
        <dbReference type="ARBA" id="ARBA00007734"/>
    </source>
</evidence>
<dbReference type="PANTHER" id="PTHR37423:SF2">
    <property type="entry name" value="MEMBRANE-BOUND LYTIC MUREIN TRANSGLYCOSYLASE C"/>
    <property type="match status" value="1"/>
</dbReference>
<evidence type="ECO:0000259" key="4">
    <source>
        <dbReference type="Pfam" id="PF01464"/>
    </source>
</evidence>
<dbReference type="EMBL" id="QGKU01000002">
    <property type="protein sequence ID" value="PWR04662.1"/>
    <property type="molecule type" value="Genomic_DNA"/>
</dbReference>
<evidence type="ECO:0000313" key="6">
    <source>
        <dbReference type="Proteomes" id="UP000245680"/>
    </source>
</evidence>
<protein>
    <submittedName>
        <fullName evidence="5">Lytic transglycosylase</fullName>
    </submittedName>
</protein>